<gene>
    <name evidence="1" type="ORF">FWILDA_LOCUS8329</name>
</gene>
<evidence type="ECO:0000313" key="2">
    <source>
        <dbReference type="Proteomes" id="UP001153678"/>
    </source>
</evidence>
<keyword evidence="2" id="KW-1185">Reference proteome</keyword>
<dbReference type="Proteomes" id="UP001153678">
    <property type="component" value="Unassembled WGS sequence"/>
</dbReference>
<name>A0A9W4WQ51_9GLOM</name>
<organism evidence="1 2">
    <name type="scientific">Funneliformis geosporum</name>
    <dbReference type="NCBI Taxonomy" id="1117311"/>
    <lineage>
        <taxon>Eukaryota</taxon>
        <taxon>Fungi</taxon>
        <taxon>Fungi incertae sedis</taxon>
        <taxon>Mucoromycota</taxon>
        <taxon>Glomeromycotina</taxon>
        <taxon>Glomeromycetes</taxon>
        <taxon>Glomerales</taxon>
        <taxon>Glomeraceae</taxon>
        <taxon>Funneliformis</taxon>
    </lineage>
</organism>
<comment type="caution">
    <text evidence="1">The sequence shown here is derived from an EMBL/GenBank/DDBJ whole genome shotgun (WGS) entry which is preliminary data.</text>
</comment>
<accession>A0A9W4WQ51</accession>
<dbReference type="EMBL" id="CAMKVN010001766">
    <property type="protein sequence ID" value="CAI2177928.1"/>
    <property type="molecule type" value="Genomic_DNA"/>
</dbReference>
<dbReference type="OrthoDB" id="10587554at2759"/>
<evidence type="ECO:0000313" key="1">
    <source>
        <dbReference type="EMBL" id="CAI2177928.1"/>
    </source>
</evidence>
<protein>
    <submittedName>
        <fullName evidence="1">6286_t:CDS:1</fullName>
    </submittedName>
</protein>
<dbReference type="AlphaFoldDB" id="A0A9W4WQ51"/>
<proteinExistence type="predicted"/>
<reference evidence="1" key="1">
    <citation type="submission" date="2022-08" db="EMBL/GenBank/DDBJ databases">
        <authorList>
            <person name="Kallberg Y."/>
            <person name="Tangrot J."/>
            <person name="Rosling A."/>
        </authorList>
    </citation>
    <scope>NUCLEOTIDE SEQUENCE</scope>
    <source>
        <strain evidence="1">Wild A</strain>
    </source>
</reference>
<sequence length="233" mass="26353">MLIEKQEGLDQQTKTIKFLPVISQSIDRVVARVPSKSNIRNINKQEVKQKASKLIQIFESLTEEEIAILKSKLKILANKLIDKYAPPRIKNSPEIRQIINSSINLMNALGDEKLYKDFINIIAKIAKSAIQNPPAFEGANLSTVFQITGTEQEAKNLIRNYTQHLNKLAGEGERNNLSTEREESIIQRLTENNSNPQPNQEDTSLENILKDNFFTQGLNSNVNQIGNLTEQDL</sequence>